<dbReference type="InterPro" id="IPR012337">
    <property type="entry name" value="RNaseH-like_sf"/>
</dbReference>
<protein>
    <submittedName>
        <fullName evidence="1">Uncharacterized protein</fullName>
    </submittedName>
</protein>
<organism evidence="1 2">
    <name type="scientific">Fraxinus pennsylvanica</name>
    <dbReference type="NCBI Taxonomy" id="56036"/>
    <lineage>
        <taxon>Eukaryota</taxon>
        <taxon>Viridiplantae</taxon>
        <taxon>Streptophyta</taxon>
        <taxon>Embryophyta</taxon>
        <taxon>Tracheophyta</taxon>
        <taxon>Spermatophyta</taxon>
        <taxon>Magnoliopsida</taxon>
        <taxon>eudicotyledons</taxon>
        <taxon>Gunneridae</taxon>
        <taxon>Pentapetalae</taxon>
        <taxon>asterids</taxon>
        <taxon>lamiids</taxon>
        <taxon>Lamiales</taxon>
        <taxon>Oleaceae</taxon>
        <taxon>Oleeae</taxon>
        <taxon>Fraxinus</taxon>
    </lineage>
</organism>
<dbReference type="GO" id="GO:0004535">
    <property type="term" value="F:poly(A)-specific ribonuclease activity"/>
    <property type="evidence" value="ECO:0007669"/>
    <property type="project" value="InterPro"/>
</dbReference>
<keyword evidence="2" id="KW-1185">Reference proteome</keyword>
<dbReference type="SUPFAM" id="SSF53098">
    <property type="entry name" value="Ribonuclease H-like"/>
    <property type="match status" value="1"/>
</dbReference>
<gene>
    <name evidence="1" type="ORF">FPE_LOCUS17060</name>
</gene>
<reference evidence="1" key="1">
    <citation type="submission" date="2023-05" db="EMBL/GenBank/DDBJ databases">
        <authorList>
            <person name="Huff M."/>
        </authorList>
    </citation>
    <scope>NUCLEOTIDE SEQUENCE</scope>
</reference>
<dbReference type="EMBL" id="OU503045">
    <property type="protein sequence ID" value="CAI9769230.1"/>
    <property type="molecule type" value="Genomic_DNA"/>
</dbReference>
<dbReference type="InterPro" id="IPR036397">
    <property type="entry name" value="RNaseH_sf"/>
</dbReference>
<evidence type="ECO:0000313" key="2">
    <source>
        <dbReference type="Proteomes" id="UP000834106"/>
    </source>
</evidence>
<dbReference type="Gene3D" id="3.30.420.10">
    <property type="entry name" value="Ribonuclease H-like superfamily/Ribonuclease H"/>
    <property type="match status" value="1"/>
</dbReference>
<dbReference type="Proteomes" id="UP000834106">
    <property type="component" value="Chromosome 10"/>
</dbReference>
<sequence>MARMIKIRKVWRYNLEQEFSLIYRILPYFPYASMDTEFPGVIYHYPDLHHSSLTPSQNYSIMKKNVDARASRYSIHKEISPTLGLNPASSGSSILRNLTWTRMSKTQNPSLCLGPKALIFP</sequence>
<dbReference type="PANTHER" id="PTHR10797">
    <property type="entry name" value="CCR4-NOT TRANSCRIPTION COMPLEX SUBUNIT"/>
    <property type="match status" value="1"/>
</dbReference>
<accession>A0AAD1ZL55</accession>
<dbReference type="GO" id="GO:0003676">
    <property type="term" value="F:nucleic acid binding"/>
    <property type="evidence" value="ECO:0007669"/>
    <property type="project" value="InterPro"/>
</dbReference>
<evidence type="ECO:0000313" key="1">
    <source>
        <dbReference type="EMBL" id="CAI9769230.1"/>
    </source>
</evidence>
<name>A0AAD1ZL55_9LAMI</name>
<dbReference type="InterPro" id="IPR039637">
    <property type="entry name" value="CNOT7/CNOT8/Pop2"/>
</dbReference>
<proteinExistence type="predicted"/>
<dbReference type="AlphaFoldDB" id="A0AAD1ZL55"/>
<dbReference type="GO" id="GO:0030014">
    <property type="term" value="C:CCR4-NOT complex"/>
    <property type="evidence" value="ECO:0007669"/>
    <property type="project" value="InterPro"/>
</dbReference>